<organism evidence="2">
    <name type="scientific">Opuntia streptacantha</name>
    <name type="common">Prickly pear cactus</name>
    <name type="synonym">Opuntia cardona</name>
    <dbReference type="NCBI Taxonomy" id="393608"/>
    <lineage>
        <taxon>Eukaryota</taxon>
        <taxon>Viridiplantae</taxon>
        <taxon>Streptophyta</taxon>
        <taxon>Embryophyta</taxon>
        <taxon>Tracheophyta</taxon>
        <taxon>Spermatophyta</taxon>
        <taxon>Magnoliopsida</taxon>
        <taxon>eudicotyledons</taxon>
        <taxon>Gunneridae</taxon>
        <taxon>Pentapetalae</taxon>
        <taxon>Caryophyllales</taxon>
        <taxon>Cactineae</taxon>
        <taxon>Cactaceae</taxon>
        <taxon>Opuntioideae</taxon>
        <taxon>Opuntia</taxon>
    </lineage>
</organism>
<evidence type="ECO:0000313" key="2">
    <source>
        <dbReference type="EMBL" id="MBA4656891.1"/>
    </source>
</evidence>
<protein>
    <submittedName>
        <fullName evidence="2">Uncharacterized protein</fullName>
    </submittedName>
</protein>
<evidence type="ECO:0000256" key="1">
    <source>
        <dbReference type="SAM" id="MobiDB-lite"/>
    </source>
</evidence>
<reference evidence="2" key="2">
    <citation type="submission" date="2020-07" db="EMBL/GenBank/DDBJ databases">
        <authorList>
            <person name="Vera ALvarez R."/>
            <person name="Arias-Moreno D.M."/>
            <person name="Jimenez-Jacinto V."/>
            <person name="Jimenez-Bremont J.F."/>
            <person name="Swaminathan K."/>
            <person name="Moose S.P."/>
            <person name="Guerrero-Gonzalez M.L."/>
            <person name="Marino-Ramirez L."/>
            <person name="Landsman D."/>
            <person name="Rodriguez-Kessler M."/>
            <person name="Delgado-Sanchez P."/>
        </authorList>
    </citation>
    <scope>NUCLEOTIDE SEQUENCE</scope>
    <source>
        <tissue evidence="2">Cladode</tissue>
    </source>
</reference>
<proteinExistence type="predicted"/>
<name>A0A7C9A3F1_OPUST</name>
<sequence length="153" mass="16795">MPPSLHLASDHLLPHHLPISNADPDGNLHPLPPASSPTLANPPDHLPPTPRNPLLSAAQTLTLALPTPTPARPTPNPKRRAICHLRWDHRRPRLLRLMGSICLTVVPSSLPTEVSDLILRCRRITRTLFRLRGLTQRAGSCPPADLNWAGWVG</sequence>
<feature type="region of interest" description="Disordered" evidence="1">
    <location>
        <begin position="16"/>
        <end position="54"/>
    </location>
</feature>
<dbReference type="AlphaFoldDB" id="A0A7C9A3F1"/>
<accession>A0A7C9A3F1</accession>
<reference evidence="2" key="1">
    <citation type="journal article" date="2013" name="J. Plant Res.">
        <title>Effect of fungi and light on seed germination of three Opuntia species from semiarid lands of central Mexico.</title>
        <authorList>
            <person name="Delgado-Sanchez P."/>
            <person name="Jimenez-Bremont J.F."/>
            <person name="Guerrero-Gonzalez Mde L."/>
            <person name="Flores J."/>
        </authorList>
    </citation>
    <scope>NUCLEOTIDE SEQUENCE</scope>
    <source>
        <tissue evidence="2">Cladode</tissue>
    </source>
</reference>
<dbReference type="EMBL" id="GISG01193968">
    <property type="protein sequence ID" value="MBA4656891.1"/>
    <property type="molecule type" value="Transcribed_RNA"/>
</dbReference>